<feature type="site" description="Could be important to modulate the pK values of the two catalytic cysteine residues" evidence="8">
    <location>
        <position position="161"/>
    </location>
</feature>
<comment type="similarity">
    <text evidence="2 8">Belongs to the diaminopimelate epimerase family.</text>
</comment>
<sequence>MIEIQAYKMDGLGNDFIIIDRRKDKINLSKQQIINIADRKKGPGCDQIIIIDKDKEKKTNAKITFYNSDGGETGACGNGSRCISYFLMNEKKLNKSKINTESGVLKAKLTGKTEVSVDMGIPNFDWKKIPLVKKMNHTKVKIKTKHFGTLSGYTLSVGNPHIIFFKDITFELLKKIGPQIEHHEFFPERCNVTFAEVMNKKNIAVKVWERGAGLTLACGTAACATAVAANKLGLTGKKVNIHFKNGTLHIEWTKDKHIIMTGSVSNINNISLKV</sequence>
<dbReference type="PANTHER" id="PTHR31689">
    <property type="entry name" value="DIAMINOPIMELATE EPIMERASE, CHLOROPLASTIC"/>
    <property type="match status" value="1"/>
</dbReference>
<gene>
    <name evidence="8" type="primary">dapF</name>
    <name evidence="10" type="ORF">EBV32_03055</name>
    <name evidence="12" type="ORF">EBV78_02990</name>
    <name evidence="11" type="ORF">EBX74_03440</name>
</gene>
<dbReference type="GO" id="GO:0005829">
    <property type="term" value="C:cytosol"/>
    <property type="evidence" value="ECO:0007669"/>
    <property type="project" value="TreeGrafter"/>
</dbReference>
<comment type="caution">
    <text evidence="12">The sequence shown here is derived from an EMBL/GenBank/DDBJ whole genome shotgun (WGS) entry which is preliminary data.</text>
</comment>
<feature type="active site" evidence="9">
    <location>
        <position position="76"/>
    </location>
</feature>
<keyword evidence="8" id="KW-0963">Cytoplasm</keyword>
<dbReference type="HAMAP" id="MF_00197">
    <property type="entry name" value="DAP_epimerase"/>
    <property type="match status" value="1"/>
</dbReference>
<dbReference type="Gene3D" id="3.10.310.10">
    <property type="entry name" value="Diaminopimelate Epimerase, Chain A, domain 1"/>
    <property type="match status" value="2"/>
</dbReference>
<feature type="binding site" evidence="8">
    <location>
        <begin position="77"/>
        <end position="78"/>
    </location>
    <ligand>
        <name>substrate</name>
    </ligand>
</feature>
<accession>A0A845SBD6</accession>
<feature type="binding site" evidence="8">
    <location>
        <begin position="209"/>
        <end position="210"/>
    </location>
    <ligand>
        <name>substrate</name>
    </ligand>
</feature>
<proteinExistence type="inferred from homology"/>
<dbReference type="GO" id="GO:0009089">
    <property type="term" value="P:lysine biosynthetic process via diaminopimelate"/>
    <property type="evidence" value="ECO:0007669"/>
    <property type="project" value="UniProtKB-UniRule"/>
</dbReference>
<evidence type="ECO:0000256" key="2">
    <source>
        <dbReference type="ARBA" id="ARBA00010219"/>
    </source>
</evidence>
<dbReference type="PROSITE" id="PS01326">
    <property type="entry name" value="DAP_EPIMERASE"/>
    <property type="match status" value="1"/>
</dbReference>
<dbReference type="GO" id="GO:0008837">
    <property type="term" value="F:diaminopimelate epimerase activity"/>
    <property type="evidence" value="ECO:0007669"/>
    <property type="project" value="UniProtKB-UniRule"/>
</dbReference>
<evidence type="ECO:0000256" key="7">
    <source>
        <dbReference type="ARBA" id="ARBA00051712"/>
    </source>
</evidence>
<feature type="binding site" evidence="8">
    <location>
        <begin position="219"/>
        <end position="220"/>
    </location>
    <ligand>
        <name>substrate</name>
    </ligand>
</feature>
<evidence type="ECO:0000256" key="1">
    <source>
        <dbReference type="ARBA" id="ARBA00005196"/>
    </source>
</evidence>
<protein>
    <recommendedName>
        <fullName evidence="3 8">Diaminopimelate epimerase</fullName>
        <shortName evidence="8">DAP epimerase</shortName>
        <ecNumber evidence="3 8">5.1.1.7</ecNumber>
    </recommendedName>
    <alternativeName>
        <fullName evidence="8">PLP-independent amino acid racemase</fullName>
    </alternativeName>
</protein>
<evidence type="ECO:0000256" key="4">
    <source>
        <dbReference type="ARBA" id="ARBA00022605"/>
    </source>
</evidence>
<feature type="site" description="Could be important to modulate the pK values of the two catalytic cysteine residues" evidence="8">
    <location>
        <position position="209"/>
    </location>
</feature>
<feature type="binding site" evidence="8">
    <location>
        <position position="159"/>
    </location>
    <ligand>
        <name>substrate</name>
    </ligand>
</feature>
<evidence type="ECO:0000256" key="5">
    <source>
        <dbReference type="ARBA" id="ARBA00023154"/>
    </source>
</evidence>
<feature type="binding site" evidence="8">
    <location>
        <position position="191"/>
    </location>
    <ligand>
        <name>substrate</name>
    </ligand>
</feature>
<dbReference type="Proteomes" id="UP000713222">
    <property type="component" value="Unassembled WGS sequence"/>
</dbReference>
<evidence type="ECO:0000256" key="3">
    <source>
        <dbReference type="ARBA" id="ARBA00013080"/>
    </source>
</evidence>
<comment type="subcellular location">
    <subcellularLocation>
        <location evidence="8">Cytoplasm</location>
    </subcellularLocation>
</comment>
<dbReference type="Pfam" id="PF01678">
    <property type="entry name" value="DAP_epimerase"/>
    <property type="match status" value="2"/>
</dbReference>
<evidence type="ECO:0000313" key="10">
    <source>
        <dbReference type="EMBL" id="NBN88053.1"/>
    </source>
</evidence>
<evidence type="ECO:0000313" key="13">
    <source>
        <dbReference type="Proteomes" id="UP000572953"/>
    </source>
</evidence>
<evidence type="ECO:0000256" key="8">
    <source>
        <dbReference type="HAMAP-Rule" id="MF_00197"/>
    </source>
</evidence>
<organism evidence="12 13">
    <name type="scientific">Candidatus Fonsibacter lacus</name>
    <dbReference type="NCBI Taxonomy" id="2576439"/>
    <lineage>
        <taxon>Bacteria</taxon>
        <taxon>Pseudomonadati</taxon>
        <taxon>Pseudomonadota</taxon>
        <taxon>Alphaproteobacteria</taxon>
        <taxon>Candidatus Pelagibacterales</taxon>
        <taxon>Candidatus Pelagibacterales incertae sedis</taxon>
        <taxon>Candidatus Fonsibacter</taxon>
    </lineage>
</organism>
<dbReference type="EMBL" id="RGET01000040">
    <property type="protein sequence ID" value="NBN88053.1"/>
    <property type="molecule type" value="Genomic_DNA"/>
</dbReference>
<keyword evidence="5 8" id="KW-0457">Lysine biosynthesis</keyword>
<comment type="function">
    <text evidence="8">Catalyzes the stereoinversion of LL-2,6-diaminopimelate (L,L-DAP) to meso-diaminopimelate (meso-DAP), a precursor of L-lysine and an essential component of the bacterial peptidoglycan.</text>
</comment>
<dbReference type="SUPFAM" id="SSF54506">
    <property type="entry name" value="Diaminopimelate epimerase-like"/>
    <property type="match status" value="2"/>
</dbReference>
<dbReference type="EC" id="5.1.1.7" evidence="3 8"/>
<feature type="active site" description="Proton donor" evidence="8">
    <location>
        <position position="76"/>
    </location>
</feature>
<comment type="pathway">
    <text evidence="1 8">Amino-acid biosynthesis; L-lysine biosynthesis via DAP pathway; DL-2,6-diaminopimelate from LL-2,6-diaminopimelate: step 1/1.</text>
</comment>
<reference evidence="12 13" key="1">
    <citation type="submission" date="2018-10" db="EMBL/GenBank/DDBJ databases">
        <title>Iterative Subtractive Binning of Freshwater Chronoseries Metagenomes Recovers Nearly Complete Genomes from over Four Hundred Novel Species.</title>
        <authorList>
            <person name="Rodriguez-R L.M."/>
            <person name="Tsementzi D."/>
            <person name="Luo C."/>
            <person name="Konstantinidis K.T."/>
        </authorList>
    </citation>
    <scope>NUCLEOTIDE SEQUENCE [LARGE SCALE GENOMIC DNA]</scope>
    <source>
        <strain evidence="12">WB7_2B_003</strain>
        <strain evidence="10">WB7_6_001</strain>
        <strain evidence="11">WB8_2A_004</strain>
    </source>
</reference>
<comment type="subunit">
    <text evidence="8">Homodimer.</text>
</comment>
<dbReference type="PANTHER" id="PTHR31689:SF0">
    <property type="entry name" value="DIAMINOPIMELATE EPIMERASE"/>
    <property type="match status" value="1"/>
</dbReference>
<keyword evidence="4 8" id="KW-0028">Amino-acid biosynthesis</keyword>
<name>A0A845SBD6_9PROT</name>
<dbReference type="NCBIfam" id="TIGR00652">
    <property type="entry name" value="DapF"/>
    <property type="match status" value="1"/>
</dbReference>
<feature type="binding site" evidence="8">
    <location>
        <position position="47"/>
    </location>
    <ligand>
        <name>substrate</name>
    </ligand>
</feature>
<evidence type="ECO:0000313" key="12">
    <source>
        <dbReference type="EMBL" id="NCU63041.1"/>
    </source>
</evidence>
<dbReference type="EMBL" id="RGOB01000102">
    <property type="protein sequence ID" value="NCU53337.1"/>
    <property type="molecule type" value="Genomic_DNA"/>
</dbReference>
<dbReference type="UniPathway" id="UPA00034">
    <property type="reaction ID" value="UER00025"/>
</dbReference>
<feature type="active site" description="Proton acceptor" evidence="8">
    <location>
        <position position="218"/>
    </location>
</feature>
<keyword evidence="6 8" id="KW-0413">Isomerase</keyword>
<evidence type="ECO:0000256" key="6">
    <source>
        <dbReference type="ARBA" id="ARBA00023235"/>
    </source>
</evidence>
<dbReference type="AlphaFoldDB" id="A0A845SBD6"/>
<dbReference type="Proteomes" id="UP000747791">
    <property type="component" value="Unassembled WGS sequence"/>
</dbReference>
<feature type="binding site" evidence="8">
    <location>
        <position position="67"/>
    </location>
    <ligand>
        <name>substrate</name>
    </ligand>
</feature>
<feature type="binding site" evidence="8">
    <location>
        <position position="14"/>
    </location>
    <ligand>
        <name>substrate</name>
    </ligand>
</feature>
<dbReference type="InterPro" id="IPR001653">
    <property type="entry name" value="DAP_epimerase_DapF"/>
</dbReference>
<dbReference type="EMBL" id="RGGN01000098">
    <property type="protein sequence ID" value="NCU63041.1"/>
    <property type="molecule type" value="Genomic_DNA"/>
</dbReference>
<dbReference type="Proteomes" id="UP000572953">
    <property type="component" value="Unassembled WGS sequence"/>
</dbReference>
<dbReference type="InterPro" id="IPR018510">
    <property type="entry name" value="DAP_epimerase_AS"/>
</dbReference>
<evidence type="ECO:0000313" key="11">
    <source>
        <dbReference type="EMBL" id="NCU53337.1"/>
    </source>
</evidence>
<comment type="catalytic activity">
    <reaction evidence="7 8">
        <text>(2S,6S)-2,6-diaminopimelate = meso-2,6-diaminopimelate</text>
        <dbReference type="Rhea" id="RHEA:15393"/>
        <dbReference type="ChEBI" id="CHEBI:57609"/>
        <dbReference type="ChEBI" id="CHEBI:57791"/>
        <dbReference type="EC" id="5.1.1.7"/>
    </reaction>
</comment>
<evidence type="ECO:0000256" key="9">
    <source>
        <dbReference type="PROSITE-ProRule" id="PRU10125"/>
    </source>
</evidence>